<evidence type="ECO:0000313" key="1">
    <source>
        <dbReference type="EMBL" id="MBW0468076.1"/>
    </source>
</evidence>
<sequence length="114" mass="12811">MTDTPTPTFLLTIPLLQHGRSKGILNDPFISETRKANDTNKMLDKGYDPHCLQMAIAQAINTITPETKLKVDGSNFSNWEDGMAMLLNDFFDNPEYLKTTTGRTTYGKNYAVSF</sequence>
<accession>A0A9Q3BLH9</accession>
<protein>
    <submittedName>
        <fullName evidence="1">Uncharacterized protein</fullName>
    </submittedName>
</protein>
<comment type="caution">
    <text evidence="1">The sequence shown here is derived from an EMBL/GenBank/DDBJ whole genome shotgun (WGS) entry which is preliminary data.</text>
</comment>
<evidence type="ECO:0000313" key="2">
    <source>
        <dbReference type="Proteomes" id="UP000765509"/>
    </source>
</evidence>
<organism evidence="1 2">
    <name type="scientific">Austropuccinia psidii MF-1</name>
    <dbReference type="NCBI Taxonomy" id="1389203"/>
    <lineage>
        <taxon>Eukaryota</taxon>
        <taxon>Fungi</taxon>
        <taxon>Dikarya</taxon>
        <taxon>Basidiomycota</taxon>
        <taxon>Pucciniomycotina</taxon>
        <taxon>Pucciniomycetes</taxon>
        <taxon>Pucciniales</taxon>
        <taxon>Sphaerophragmiaceae</taxon>
        <taxon>Austropuccinia</taxon>
    </lineage>
</organism>
<gene>
    <name evidence="1" type="ORF">O181_007791</name>
</gene>
<dbReference type="EMBL" id="AVOT02001764">
    <property type="protein sequence ID" value="MBW0468076.1"/>
    <property type="molecule type" value="Genomic_DNA"/>
</dbReference>
<keyword evidence="2" id="KW-1185">Reference proteome</keyword>
<dbReference type="AlphaFoldDB" id="A0A9Q3BLH9"/>
<proteinExistence type="predicted"/>
<dbReference type="Proteomes" id="UP000765509">
    <property type="component" value="Unassembled WGS sequence"/>
</dbReference>
<name>A0A9Q3BLH9_9BASI</name>
<reference evidence="1" key="1">
    <citation type="submission" date="2021-03" db="EMBL/GenBank/DDBJ databases">
        <title>Draft genome sequence of rust myrtle Austropuccinia psidii MF-1, a brazilian biotype.</title>
        <authorList>
            <person name="Quecine M.C."/>
            <person name="Pachon D.M.R."/>
            <person name="Bonatelli M.L."/>
            <person name="Correr F.H."/>
            <person name="Franceschini L.M."/>
            <person name="Leite T.F."/>
            <person name="Margarido G.R.A."/>
            <person name="Almeida C.A."/>
            <person name="Ferrarezi J.A."/>
            <person name="Labate C.A."/>
        </authorList>
    </citation>
    <scope>NUCLEOTIDE SEQUENCE</scope>
    <source>
        <strain evidence="1">MF-1</strain>
    </source>
</reference>
<dbReference type="OrthoDB" id="2513234at2759"/>